<dbReference type="PATRIC" id="fig|670.381.peg.5767"/>
<dbReference type="Proteomes" id="UP000464718">
    <property type="component" value="Plasmid pvpsd2016-5"/>
</dbReference>
<feature type="transmembrane region" description="Helical" evidence="1">
    <location>
        <begin position="53"/>
        <end position="71"/>
    </location>
</feature>
<geneLocation type="plasmid" evidence="7">
    <name>pvpsd2016-5</name>
</geneLocation>
<dbReference type="AlphaFoldDB" id="A0A085YL46"/>
<geneLocation type="plasmid" evidence="3">
    <name>pVA1</name>
</geneLocation>
<geneLocation type="plasmid" evidence="2">
    <name>pVPA3-1</name>
</geneLocation>
<evidence type="ECO:0000313" key="3">
    <source>
        <dbReference type="EMBL" id="AKC05694.1"/>
    </source>
</evidence>
<dbReference type="EMBL" id="CP034304">
    <property type="protein sequence ID" value="QHH13355.1"/>
    <property type="molecule type" value="Genomic_DNA"/>
</dbReference>
<gene>
    <name evidence="6" type="ORF">EHC69_29275</name>
    <name evidence="4" type="ORF">I7278_24835</name>
    <name evidence="5" type="ORF">I7278_25365</name>
    <name evidence="3" type="ORF">pVA1074</name>
</gene>
<feature type="transmembrane region" description="Helical" evidence="1">
    <location>
        <begin position="83"/>
        <end position="108"/>
    </location>
</feature>
<dbReference type="EMBL" id="KM067908">
    <property type="protein sequence ID" value="AIL49925.1"/>
    <property type="molecule type" value="Genomic_DNA"/>
</dbReference>
<name>A0A085YL46_VIBPH</name>
<evidence type="ECO:0000313" key="4">
    <source>
        <dbReference type="EMBL" id="HAS6680010.1"/>
    </source>
</evidence>
<proteinExistence type="predicted"/>
<evidence type="ECO:0000313" key="2">
    <source>
        <dbReference type="EMBL" id="AIL49925.1"/>
    </source>
</evidence>
<dbReference type="EMBL" id="KP324996">
    <property type="protein sequence ID" value="AKC05694.1"/>
    <property type="molecule type" value="Genomic_DNA"/>
</dbReference>
<keyword evidence="1" id="KW-1133">Transmembrane helix</keyword>
<organism evidence="4">
    <name type="scientific">Vibrio parahaemolyticus</name>
    <dbReference type="NCBI Taxonomy" id="670"/>
    <lineage>
        <taxon>Bacteria</taxon>
        <taxon>Pseudomonadati</taxon>
        <taxon>Pseudomonadota</taxon>
        <taxon>Gammaproteobacteria</taxon>
        <taxon>Vibrionales</taxon>
        <taxon>Vibrionaceae</taxon>
        <taxon>Vibrio</taxon>
    </lineage>
</organism>
<evidence type="ECO:0000313" key="6">
    <source>
        <dbReference type="EMBL" id="QHH13355.1"/>
    </source>
</evidence>
<dbReference type="InterPro" id="IPR007039">
    <property type="entry name" value="TrbC/VirB2"/>
</dbReference>
<sequence>MSLIQKLKRSGEHLLLGVSVGLCSFAANASSTGLPWESPLERIVDSITGPVAFGASALGIVAASVGLIFGGEMDGFVRTLMMIGLVVAVIVGAVNLLTMLFGVSGALVV</sequence>
<dbReference type="EMBL" id="DACQKT010000022">
    <property type="protein sequence ID" value="HAS6680010.1"/>
    <property type="molecule type" value="Genomic_DNA"/>
</dbReference>
<reference evidence="4" key="4">
    <citation type="journal article" date="2018" name="Genome Biol.">
        <title>SKESA: strategic k-mer extension for scrupulous assemblies.</title>
        <authorList>
            <person name="Souvorov A."/>
            <person name="Agarwala R."/>
            <person name="Lipman D.J."/>
        </authorList>
    </citation>
    <scope>NUCLEOTIDE SEQUENCE</scope>
    <source>
        <strain evidence="4">1930</strain>
    </source>
</reference>
<evidence type="ECO:0000313" key="5">
    <source>
        <dbReference type="EMBL" id="HAS6680112.1"/>
    </source>
</evidence>
<geneLocation type="plasmid" evidence="6">
    <name>pVPSD2016-5</name>
</geneLocation>
<protein>
    <submittedName>
        <fullName evidence="2 4">TrbC</fullName>
    </submittedName>
</protein>
<evidence type="ECO:0000313" key="7">
    <source>
        <dbReference type="Proteomes" id="UP000464718"/>
    </source>
</evidence>
<keyword evidence="1" id="KW-0472">Membrane</keyword>
<reference evidence="6 7" key="5">
    <citation type="submission" date="2018-12" db="EMBL/GenBank/DDBJ databases">
        <title>Genomic insights into the evolutionary origins and pathogenicity of five Vibrio parahaemolyticus strains isolated from the shrimp with acute hepatopancreatic necrosis disease (AHPND).</title>
        <authorList>
            <person name="Yang Q."/>
            <person name="Dong X."/>
            <person name="Xie G."/>
            <person name="Fu S."/>
            <person name="Zou P."/>
            <person name="Sun J."/>
            <person name="Wang Y."/>
            <person name="Huang J."/>
        </authorList>
    </citation>
    <scope>NUCLEOTIDE SEQUENCE [LARGE SCALE GENOMIC DNA]</scope>
    <source>
        <strain evidence="6 7">20160303005-1</strain>
        <plasmid evidence="7">pvpsd2016-5</plasmid>
        <plasmid evidence="6">pVPSD2016-5</plasmid>
    </source>
</reference>
<reference evidence="2" key="2">
    <citation type="journal article" date="2015" name="Dis. Aquat. Organ.">
        <title>Photorhabdus insect-related (Pir) toxin-like genes in a plasmid of Vibrio parahaemolyticus, the causative agent of acute hepatopancreatic necrosis disease (AHPND) of shrimp.</title>
        <authorList>
            <person name="Han J.E."/>
            <person name="Tang K.F."/>
            <person name="Tran L.H."/>
            <person name="Lightner D.V."/>
        </authorList>
    </citation>
    <scope>NUCLEOTIDE SEQUENCE</scope>
    <source>
        <strain evidence="2">13-028/A3</strain>
        <plasmid evidence="2">pVPA3-1</plasmid>
    </source>
</reference>
<reference evidence="3" key="3">
    <citation type="journal article" date="2015" name="Proc. Natl. Acad. Sci. U.S.A.">
        <title>The opportunistic marine pathogen Vibrio parahaemolyticus becomes virulent by acquiring a plasmid that expresses a deadly toxin.</title>
        <authorList>
            <person name="Lee C.T."/>
            <person name="Chen I.T."/>
            <person name="Yang Y.T."/>
            <person name="Ko T.P."/>
            <person name="Huang Y.T."/>
            <person name="Huang J.Y."/>
            <person name="Huang M.F."/>
            <person name="Lin S.J."/>
            <person name="Chen C.Y."/>
            <person name="Lin S.S."/>
            <person name="Lightner D.V."/>
            <person name="Wang H.C."/>
            <person name="Wang A.H."/>
            <person name="Wang H.C."/>
            <person name="Hor L.I."/>
            <person name="Lo C.F."/>
        </authorList>
    </citation>
    <scope>NUCLEOTIDE SEQUENCE</scope>
    <source>
        <strain evidence="3">3HP</strain>
        <plasmid evidence="3">pVA1</plasmid>
    </source>
</reference>
<keyword evidence="2" id="KW-0614">Plasmid</keyword>
<keyword evidence="1" id="KW-0812">Transmembrane</keyword>
<dbReference type="EMBL" id="DACQKT010000025">
    <property type="protein sequence ID" value="HAS6680112.1"/>
    <property type="molecule type" value="Genomic_DNA"/>
</dbReference>
<dbReference type="Pfam" id="PF04956">
    <property type="entry name" value="TrbC"/>
    <property type="match status" value="1"/>
</dbReference>
<reference evidence="3" key="1">
    <citation type="submission" date="2014-12" db="EMBL/GenBank/DDBJ databases">
        <authorList>
            <person name="Lee C.-T."/>
            <person name="Chen I.-T."/>
            <person name="Yang Y.-T."/>
            <person name="Chen C.-Y."/>
            <person name="Lo C.-F."/>
        </authorList>
    </citation>
    <scope>NUCLEOTIDE SEQUENCE</scope>
    <source>
        <strain evidence="3">3HP</strain>
        <plasmid evidence="3">pVA1</plasmid>
    </source>
</reference>
<evidence type="ECO:0000256" key="1">
    <source>
        <dbReference type="SAM" id="Phobius"/>
    </source>
</evidence>
<accession>A0A085YL46</accession>
<reference evidence="4" key="6">
    <citation type="submission" date="2019-12" db="EMBL/GenBank/DDBJ databases">
        <authorList>
            <consortium name="NCBI Pathogen Detection Project"/>
        </authorList>
    </citation>
    <scope>NUCLEOTIDE SEQUENCE</scope>
    <source>
        <strain evidence="4">1930</strain>
    </source>
</reference>
<dbReference type="Proteomes" id="UP000856022">
    <property type="component" value="Unassembled WGS sequence"/>
</dbReference>
<dbReference type="RefSeq" id="WP_017449279.1">
    <property type="nucleotide sequence ID" value="NC_025152.1"/>
</dbReference>